<dbReference type="GO" id="GO:0016887">
    <property type="term" value="F:ATP hydrolysis activity"/>
    <property type="evidence" value="ECO:0007669"/>
    <property type="project" value="InterPro"/>
</dbReference>
<dbReference type="Proteomes" id="UP000179076">
    <property type="component" value="Unassembled WGS sequence"/>
</dbReference>
<gene>
    <name evidence="9" type="ORF">A2W18_06965</name>
</gene>
<dbReference type="SUPFAM" id="SSF52540">
    <property type="entry name" value="P-loop containing nucleoside triphosphate hydrolases"/>
    <property type="match status" value="1"/>
</dbReference>
<keyword evidence="6" id="KW-0472">Membrane</keyword>
<dbReference type="Gene3D" id="3.40.50.300">
    <property type="entry name" value="P-loop containing nucleotide triphosphate hydrolases"/>
    <property type="match status" value="1"/>
</dbReference>
<dbReference type="AlphaFoldDB" id="A0A1F6UVX8"/>
<dbReference type="PANTHER" id="PTHR43499">
    <property type="entry name" value="ABC TRANSPORTER I FAMILY MEMBER 1"/>
    <property type="match status" value="1"/>
</dbReference>
<accession>A0A1F6UVX8</accession>
<dbReference type="InterPro" id="IPR027417">
    <property type="entry name" value="P-loop_NTPase"/>
</dbReference>
<evidence type="ECO:0000256" key="3">
    <source>
        <dbReference type="ARBA" id="ARBA00022748"/>
    </source>
</evidence>
<keyword evidence="2" id="KW-0547">Nucleotide-binding</keyword>
<evidence type="ECO:0000256" key="7">
    <source>
        <dbReference type="SAM" id="MobiDB-lite"/>
    </source>
</evidence>
<reference evidence="9 10" key="1">
    <citation type="journal article" date="2016" name="Nat. Commun.">
        <title>Thousands of microbial genomes shed light on interconnected biogeochemical processes in an aquifer system.</title>
        <authorList>
            <person name="Anantharaman K."/>
            <person name="Brown C.T."/>
            <person name="Hug L.A."/>
            <person name="Sharon I."/>
            <person name="Castelle C.J."/>
            <person name="Probst A.J."/>
            <person name="Thomas B.C."/>
            <person name="Singh A."/>
            <person name="Wilkins M.J."/>
            <person name="Karaoz U."/>
            <person name="Brodie E.L."/>
            <person name="Williams K.H."/>
            <person name="Hubbard S.S."/>
            <person name="Banfield J.F."/>
        </authorList>
    </citation>
    <scope>NUCLEOTIDE SEQUENCE [LARGE SCALE GENOMIC DNA]</scope>
</reference>
<feature type="region of interest" description="Disordered" evidence="7">
    <location>
        <begin position="105"/>
        <end position="127"/>
    </location>
</feature>
<dbReference type="GO" id="GO:0005524">
    <property type="term" value="F:ATP binding"/>
    <property type="evidence" value="ECO:0007669"/>
    <property type="project" value="UniProtKB-KW"/>
</dbReference>
<feature type="domain" description="ABC transporter" evidence="8">
    <location>
        <begin position="1"/>
        <end position="246"/>
    </location>
</feature>
<dbReference type="InterPro" id="IPR005895">
    <property type="entry name" value="ABC_transptr_haem_export_CcmA"/>
</dbReference>
<keyword evidence="4 9" id="KW-0067">ATP-binding</keyword>
<keyword evidence="5" id="KW-1278">Translocase</keyword>
<dbReference type="InterPro" id="IPR017871">
    <property type="entry name" value="ABC_transporter-like_CS"/>
</dbReference>
<organism evidence="9 10">
    <name type="scientific">Candidatus Muproteobacteria bacterium RBG_16_60_9</name>
    <dbReference type="NCBI Taxonomy" id="1817755"/>
    <lineage>
        <taxon>Bacteria</taxon>
        <taxon>Pseudomonadati</taxon>
        <taxon>Pseudomonadota</taxon>
        <taxon>Candidatus Muproteobacteria</taxon>
    </lineage>
</organism>
<dbReference type="PANTHER" id="PTHR43499:SF1">
    <property type="entry name" value="ABC TRANSPORTER I FAMILY MEMBER 1"/>
    <property type="match status" value="1"/>
</dbReference>
<dbReference type="PROSITE" id="PS00211">
    <property type="entry name" value="ABC_TRANSPORTER_1"/>
    <property type="match status" value="1"/>
</dbReference>
<evidence type="ECO:0000256" key="2">
    <source>
        <dbReference type="ARBA" id="ARBA00022741"/>
    </source>
</evidence>
<dbReference type="GO" id="GO:0022857">
    <property type="term" value="F:transmembrane transporter activity"/>
    <property type="evidence" value="ECO:0007669"/>
    <property type="project" value="InterPro"/>
</dbReference>
<dbReference type="NCBIfam" id="TIGR01189">
    <property type="entry name" value="ccmA"/>
    <property type="match status" value="1"/>
</dbReference>
<sequence>MEISELSCARGDRTLFEGFGARVSGGELLYIAGSNGSGKTTLLRTVCGLARPAFGDIRWDGRSTLALGDEFRRYLSYVGHLDGVQGELTLVENLRAYRCAARGAAFPSPRPLSRGERGTNSSGTSDAEEILDRLGLAPYRSFPAKILSQGQRRRLALARLLVSEKPLWILDEPFTALDIRSCRLISDLLAQHLARGGMALISSHQQFDIAGVTYHRIDLDSLRAPNPIGFATSDSAQLISAGQHPA</sequence>
<dbReference type="InterPro" id="IPR003593">
    <property type="entry name" value="AAA+_ATPase"/>
</dbReference>
<dbReference type="PROSITE" id="PS50893">
    <property type="entry name" value="ABC_TRANSPORTER_2"/>
    <property type="match status" value="1"/>
</dbReference>
<dbReference type="SMART" id="SM00382">
    <property type="entry name" value="AAA"/>
    <property type="match status" value="1"/>
</dbReference>
<name>A0A1F6UVX8_9PROT</name>
<dbReference type="EMBL" id="MFSP01000196">
    <property type="protein sequence ID" value="OGI61469.1"/>
    <property type="molecule type" value="Genomic_DNA"/>
</dbReference>
<comment type="caution">
    <text evidence="9">The sequence shown here is derived from an EMBL/GenBank/DDBJ whole genome shotgun (WGS) entry which is preliminary data.</text>
</comment>
<dbReference type="GO" id="GO:0017004">
    <property type="term" value="P:cytochrome complex assembly"/>
    <property type="evidence" value="ECO:0007669"/>
    <property type="project" value="UniProtKB-KW"/>
</dbReference>
<evidence type="ECO:0000256" key="5">
    <source>
        <dbReference type="ARBA" id="ARBA00022967"/>
    </source>
</evidence>
<keyword evidence="1" id="KW-0813">Transport</keyword>
<proteinExistence type="predicted"/>
<keyword evidence="3" id="KW-0201">Cytochrome c-type biogenesis</keyword>
<evidence type="ECO:0000259" key="8">
    <source>
        <dbReference type="PROSITE" id="PS50893"/>
    </source>
</evidence>
<evidence type="ECO:0000313" key="9">
    <source>
        <dbReference type="EMBL" id="OGI61469.1"/>
    </source>
</evidence>
<evidence type="ECO:0000256" key="6">
    <source>
        <dbReference type="ARBA" id="ARBA00023136"/>
    </source>
</evidence>
<evidence type="ECO:0000256" key="4">
    <source>
        <dbReference type="ARBA" id="ARBA00022840"/>
    </source>
</evidence>
<evidence type="ECO:0000256" key="1">
    <source>
        <dbReference type="ARBA" id="ARBA00022448"/>
    </source>
</evidence>
<dbReference type="Pfam" id="PF00005">
    <property type="entry name" value="ABC_tran"/>
    <property type="match status" value="1"/>
</dbReference>
<protein>
    <submittedName>
        <fullName evidence="9">Heme ABC exporter, ATP-binding protein CcmA</fullName>
    </submittedName>
</protein>
<evidence type="ECO:0000313" key="10">
    <source>
        <dbReference type="Proteomes" id="UP000179076"/>
    </source>
</evidence>
<dbReference type="NCBIfam" id="NF010061">
    <property type="entry name" value="PRK13538.1"/>
    <property type="match status" value="1"/>
</dbReference>
<dbReference type="InterPro" id="IPR003439">
    <property type="entry name" value="ABC_transporter-like_ATP-bd"/>
</dbReference>